<dbReference type="PANTHER" id="PTHR12714">
    <property type="entry name" value="PROTEIN-S ISOPRENYLCYSTEINE O-METHYLTRANSFERASE"/>
    <property type="match status" value="1"/>
</dbReference>
<dbReference type="InterPro" id="IPR007269">
    <property type="entry name" value="ICMT_MeTrfase"/>
</dbReference>
<keyword evidence="4" id="KW-0472">Membrane</keyword>
<comment type="cofactor">
    <cofactor evidence="5">
        <name>Zn(2+)</name>
        <dbReference type="ChEBI" id="CHEBI:29105"/>
    </cofactor>
    <text evidence="5">Divalent metal cations. Probably Zn(2+).</text>
</comment>
<evidence type="ECO:0000256" key="4">
    <source>
        <dbReference type="ARBA" id="ARBA00023136"/>
    </source>
</evidence>
<accession>A0AAN7PVQ4</accession>
<keyword evidence="5" id="KW-0256">Endoplasmic reticulum</keyword>
<dbReference type="GO" id="GO:0004671">
    <property type="term" value="F:protein C-terminal S-isoprenylcysteine carboxyl O-methyltransferase activity"/>
    <property type="evidence" value="ECO:0007669"/>
    <property type="project" value="UniProtKB-EC"/>
</dbReference>
<evidence type="ECO:0000256" key="5">
    <source>
        <dbReference type="RuleBase" id="RU362022"/>
    </source>
</evidence>
<dbReference type="Proteomes" id="UP001345219">
    <property type="component" value="Chromosome 2"/>
</dbReference>
<dbReference type="PANTHER" id="PTHR12714:SF9">
    <property type="entry name" value="PROTEIN-S-ISOPRENYLCYSTEINE O-METHYLTRANSFERASE"/>
    <property type="match status" value="1"/>
</dbReference>
<evidence type="ECO:0000313" key="6">
    <source>
        <dbReference type="EMBL" id="KAK4754518.1"/>
    </source>
</evidence>
<dbReference type="GO" id="GO:0005789">
    <property type="term" value="C:endoplasmic reticulum membrane"/>
    <property type="evidence" value="ECO:0007669"/>
    <property type="project" value="UniProtKB-SubCell"/>
</dbReference>
<sequence>MAFARHTSVTGLLPHIVYMQQLLRSELSSHTAYRQLSQLVASIIFFHGSEYILAVSFHGRSNVTLGSLLISKNYIFAMALFSFLEYFVETTFFPGLKEHWWNIHTDDHRLVTHGIYAFVRHPGYCGFFIWSVWTGDAMQPHFHTWIHSHCLDLLCKKDPIRGVLSEAVLRVRVRGICQEGSFRDAICEVKAD</sequence>
<dbReference type="Gene3D" id="1.20.120.1630">
    <property type="match status" value="1"/>
</dbReference>
<keyword evidence="5" id="KW-0808">Transferase</keyword>
<dbReference type="Pfam" id="PF04140">
    <property type="entry name" value="ICMT"/>
    <property type="match status" value="1"/>
</dbReference>
<comment type="subcellular location">
    <subcellularLocation>
        <location evidence="5">Endoplasmic reticulum membrane</location>
        <topology evidence="5">Multi-pass membrane protein</topology>
    </subcellularLocation>
    <subcellularLocation>
        <location evidence="1">Membrane</location>
        <topology evidence="1">Multi-pass membrane protein</topology>
    </subcellularLocation>
</comment>
<keyword evidence="3" id="KW-1133">Transmembrane helix</keyword>
<gene>
    <name evidence="6" type="ORF">SAY87_002622</name>
</gene>
<organism evidence="6 7">
    <name type="scientific">Trapa incisa</name>
    <dbReference type="NCBI Taxonomy" id="236973"/>
    <lineage>
        <taxon>Eukaryota</taxon>
        <taxon>Viridiplantae</taxon>
        <taxon>Streptophyta</taxon>
        <taxon>Embryophyta</taxon>
        <taxon>Tracheophyta</taxon>
        <taxon>Spermatophyta</taxon>
        <taxon>Magnoliopsida</taxon>
        <taxon>eudicotyledons</taxon>
        <taxon>Gunneridae</taxon>
        <taxon>Pentapetalae</taxon>
        <taxon>rosids</taxon>
        <taxon>malvids</taxon>
        <taxon>Myrtales</taxon>
        <taxon>Lythraceae</taxon>
        <taxon>Trapa</taxon>
    </lineage>
</organism>
<dbReference type="EMBL" id="JAXIOK010000015">
    <property type="protein sequence ID" value="KAK4754518.1"/>
    <property type="molecule type" value="Genomic_DNA"/>
</dbReference>
<evidence type="ECO:0000313" key="7">
    <source>
        <dbReference type="Proteomes" id="UP001345219"/>
    </source>
</evidence>
<dbReference type="GO" id="GO:0032259">
    <property type="term" value="P:methylation"/>
    <property type="evidence" value="ECO:0007669"/>
    <property type="project" value="UniProtKB-KW"/>
</dbReference>
<name>A0AAN7PVQ4_9MYRT</name>
<comment type="similarity">
    <text evidence="5">Belongs to the class VI-like SAM-binding methyltransferase superfamily. Isoprenylcysteine carboxyl methyltransferase family.</text>
</comment>
<comment type="caution">
    <text evidence="6">The sequence shown here is derived from an EMBL/GenBank/DDBJ whole genome shotgun (WGS) entry which is preliminary data.</text>
</comment>
<dbReference type="AlphaFoldDB" id="A0AAN7PVQ4"/>
<evidence type="ECO:0000256" key="1">
    <source>
        <dbReference type="ARBA" id="ARBA00004141"/>
    </source>
</evidence>
<protein>
    <recommendedName>
        <fullName evidence="5">Protein-S-isoprenylcysteine O-methyltransferase</fullName>
        <ecNumber evidence="5">2.1.1.100</ecNumber>
    </recommendedName>
</protein>
<comment type="catalytic activity">
    <reaction evidence="5">
        <text>[protein]-C-terminal S-[(2E,6E)-farnesyl]-L-cysteine + S-adenosyl-L-methionine = [protein]-C-terminal S-[(2E,6E)-farnesyl]-L-cysteine methyl ester + S-adenosyl-L-homocysteine</text>
        <dbReference type="Rhea" id="RHEA:21672"/>
        <dbReference type="Rhea" id="RHEA-COMP:12125"/>
        <dbReference type="Rhea" id="RHEA-COMP:12126"/>
        <dbReference type="ChEBI" id="CHEBI:57856"/>
        <dbReference type="ChEBI" id="CHEBI:59789"/>
        <dbReference type="ChEBI" id="CHEBI:90510"/>
        <dbReference type="ChEBI" id="CHEBI:90511"/>
        <dbReference type="EC" id="2.1.1.100"/>
    </reaction>
</comment>
<keyword evidence="7" id="KW-1185">Reference proteome</keyword>
<dbReference type="EC" id="2.1.1.100" evidence="5"/>
<keyword evidence="2" id="KW-0812">Transmembrane</keyword>
<proteinExistence type="inferred from homology"/>
<reference evidence="6 7" key="1">
    <citation type="journal article" date="2023" name="Hortic Res">
        <title>Pangenome of water caltrop reveals structural variations and asymmetric subgenome divergence after allopolyploidization.</title>
        <authorList>
            <person name="Zhang X."/>
            <person name="Chen Y."/>
            <person name="Wang L."/>
            <person name="Yuan Y."/>
            <person name="Fang M."/>
            <person name="Shi L."/>
            <person name="Lu R."/>
            <person name="Comes H.P."/>
            <person name="Ma Y."/>
            <person name="Chen Y."/>
            <person name="Huang G."/>
            <person name="Zhou Y."/>
            <person name="Zheng Z."/>
            <person name="Qiu Y."/>
        </authorList>
    </citation>
    <scope>NUCLEOTIDE SEQUENCE [LARGE SCALE GENOMIC DNA]</scope>
    <source>
        <tissue evidence="6">Roots</tissue>
    </source>
</reference>
<evidence type="ECO:0000256" key="2">
    <source>
        <dbReference type="ARBA" id="ARBA00022692"/>
    </source>
</evidence>
<evidence type="ECO:0000256" key="3">
    <source>
        <dbReference type="ARBA" id="ARBA00022989"/>
    </source>
</evidence>
<keyword evidence="5" id="KW-0949">S-adenosyl-L-methionine</keyword>
<keyword evidence="5" id="KW-0489">Methyltransferase</keyword>